<keyword evidence="2" id="KW-0408">Iron</keyword>
<keyword evidence="3" id="KW-0472">Membrane</keyword>
<keyword evidence="1" id="KW-0479">Metal-binding</keyword>
<dbReference type="GO" id="GO:0016132">
    <property type="term" value="P:brassinosteroid biosynthetic process"/>
    <property type="evidence" value="ECO:0007669"/>
    <property type="project" value="TreeGrafter"/>
</dbReference>
<dbReference type="InterPro" id="IPR036396">
    <property type="entry name" value="Cyt_P450_sf"/>
</dbReference>
<evidence type="ECO:0000256" key="3">
    <source>
        <dbReference type="SAM" id="Phobius"/>
    </source>
</evidence>
<evidence type="ECO:0000313" key="5">
    <source>
        <dbReference type="Proteomes" id="UP001180020"/>
    </source>
</evidence>
<name>A0AAV9EQM5_ACOCL</name>
<reference evidence="4" key="2">
    <citation type="submission" date="2023-06" db="EMBL/GenBank/DDBJ databases">
        <authorList>
            <person name="Ma L."/>
            <person name="Liu K.-W."/>
            <person name="Li Z."/>
            <person name="Hsiao Y.-Y."/>
            <person name="Qi Y."/>
            <person name="Fu T."/>
            <person name="Tang G."/>
            <person name="Zhang D."/>
            <person name="Sun W.-H."/>
            <person name="Liu D.-K."/>
            <person name="Li Y."/>
            <person name="Chen G.-Z."/>
            <person name="Liu X.-D."/>
            <person name="Liao X.-Y."/>
            <person name="Jiang Y.-T."/>
            <person name="Yu X."/>
            <person name="Hao Y."/>
            <person name="Huang J."/>
            <person name="Zhao X.-W."/>
            <person name="Ke S."/>
            <person name="Chen Y.-Y."/>
            <person name="Wu W.-L."/>
            <person name="Hsu J.-L."/>
            <person name="Lin Y.-F."/>
            <person name="Huang M.-D."/>
            <person name="Li C.-Y."/>
            <person name="Huang L."/>
            <person name="Wang Z.-W."/>
            <person name="Zhao X."/>
            <person name="Zhong W.-Y."/>
            <person name="Peng D.-H."/>
            <person name="Ahmad S."/>
            <person name="Lan S."/>
            <person name="Zhang J.-S."/>
            <person name="Tsai W.-C."/>
            <person name="Van De Peer Y."/>
            <person name="Liu Z.-J."/>
        </authorList>
    </citation>
    <scope>NUCLEOTIDE SEQUENCE</scope>
    <source>
        <strain evidence="4">CP</strain>
        <tissue evidence="4">Leaves</tissue>
    </source>
</reference>
<sequence>MMMSWAWVGFWLLVAIVGGWYWVWWEREKERERKRGVPDGSLGWPFIGETLDFISSGQSSKPVPMCFMDKKRSLYGKVFKSHILGLPMIVSMDGEVNKAVLQNDGRSFVPYYPKTIMELFGELSIITMEGNLHRHMHGLVGGFLKSPALKTRFAREFEGRIRAVMAEWEVVGEGGGGRVVHFQDVAREVTFQMLVRVLLGIEPGERYKYLKYEFHEFIKGLICLPVKFPGTRLYKSLKVISETLRMGNIINAVWRKALKDVNIKGYLIPKGWGILTSFSSIHLDEENYENPYKFNPWRWELGR</sequence>
<dbReference type="GO" id="GO:0016125">
    <property type="term" value="P:sterol metabolic process"/>
    <property type="evidence" value="ECO:0007669"/>
    <property type="project" value="TreeGrafter"/>
</dbReference>
<dbReference type="SUPFAM" id="SSF48264">
    <property type="entry name" value="Cytochrome P450"/>
    <property type="match status" value="1"/>
</dbReference>
<evidence type="ECO:0000313" key="4">
    <source>
        <dbReference type="EMBL" id="KAK1314452.1"/>
    </source>
</evidence>
<evidence type="ECO:0000256" key="2">
    <source>
        <dbReference type="ARBA" id="ARBA00023004"/>
    </source>
</evidence>
<keyword evidence="3" id="KW-1133">Transmembrane helix</keyword>
<keyword evidence="3" id="KW-0812">Transmembrane</keyword>
<accession>A0AAV9EQM5</accession>
<dbReference type="InterPro" id="IPR001128">
    <property type="entry name" value="Cyt_P450"/>
</dbReference>
<dbReference type="PANTHER" id="PTHR24286">
    <property type="entry name" value="CYTOCHROME P450 26"/>
    <property type="match status" value="1"/>
</dbReference>
<dbReference type="PANTHER" id="PTHR24286:SF254">
    <property type="entry name" value="3-EPI-6-DEOXOCATHASTERONE 23-MONOOXYGENASE CYP90C1"/>
    <property type="match status" value="1"/>
</dbReference>
<dbReference type="GO" id="GO:0020037">
    <property type="term" value="F:heme binding"/>
    <property type="evidence" value="ECO:0007669"/>
    <property type="project" value="InterPro"/>
</dbReference>
<organism evidence="4 5">
    <name type="scientific">Acorus calamus</name>
    <name type="common">Sweet flag</name>
    <dbReference type="NCBI Taxonomy" id="4465"/>
    <lineage>
        <taxon>Eukaryota</taxon>
        <taxon>Viridiplantae</taxon>
        <taxon>Streptophyta</taxon>
        <taxon>Embryophyta</taxon>
        <taxon>Tracheophyta</taxon>
        <taxon>Spermatophyta</taxon>
        <taxon>Magnoliopsida</taxon>
        <taxon>Liliopsida</taxon>
        <taxon>Acoraceae</taxon>
        <taxon>Acorus</taxon>
    </lineage>
</organism>
<evidence type="ECO:0000256" key="1">
    <source>
        <dbReference type="ARBA" id="ARBA00022723"/>
    </source>
</evidence>
<feature type="transmembrane region" description="Helical" evidence="3">
    <location>
        <begin position="6"/>
        <end position="25"/>
    </location>
</feature>
<proteinExistence type="predicted"/>
<keyword evidence="5" id="KW-1185">Reference proteome</keyword>
<dbReference type="GO" id="GO:0016709">
    <property type="term" value="F:oxidoreductase activity, acting on paired donors, with incorporation or reduction of molecular oxygen, NAD(P)H as one donor, and incorporation of one atom of oxygen"/>
    <property type="evidence" value="ECO:0007669"/>
    <property type="project" value="TreeGrafter"/>
</dbReference>
<gene>
    <name evidence="4" type="primary">ROT3</name>
    <name evidence="4" type="ORF">QJS10_CPA06g01905</name>
</gene>
<comment type="caution">
    <text evidence="4">The sequence shown here is derived from an EMBL/GenBank/DDBJ whole genome shotgun (WGS) entry which is preliminary data.</text>
</comment>
<dbReference type="GO" id="GO:0010268">
    <property type="term" value="P:brassinosteroid homeostasis"/>
    <property type="evidence" value="ECO:0007669"/>
    <property type="project" value="TreeGrafter"/>
</dbReference>
<dbReference type="Gene3D" id="1.10.630.10">
    <property type="entry name" value="Cytochrome P450"/>
    <property type="match status" value="2"/>
</dbReference>
<reference evidence="4" key="1">
    <citation type="journal article" date="2023" name="Nat. Commun.">
        <title>Diploid and tetraploid genomes of Acorus and the evolution of monocots.</title>
        <authorList>
            <person name="Ma L."/>
            <person name="Liu K.W."/>
            <person name="Li Z."/>
            <person name="Hsiao Y.Y."/>
            <person name="Qi Y."/>
            <person name="Fu T."/>
            <person name="Tang G.D."/>
            <person name="Zhang D."/>
            <person name="Sun W.H."/>
            <person name="Liu D.K."/>
            <person name="Li Y."/>
            <person name="Chen G.Z."/>
            <person name="Liu X.D."/>
            <person name="Liao X.Y."/>
            <person name="Jiang Y.T."/>
            <person name="Yu X."/>
            <person name="Hao Y."/>
            <person name="Huang J."/>
            <person name="Zhao X.W."/>
            <person name="Ke S."/>
            <person name="Chen Y.Y."/>
            <person name="Wu W.L."/>
            <person name="Hsu J.L."/>
            <person name="Lin Y.F."/>
            <person name="Huang M.D."/>
            <person name="Li C.Y."/>
            <person name="Huang L."/>
            <person name="Wang Z.W."/>
            <person name="Zhao X."/>
            <person name="Zhong W.Y."/>
            <person name="Peng D.H."/>
            <person name="Ahmad S."/>
            <person name="Lan S."/>
            <person name="Zhang J.S."/>
            <person name="Tsai W.C."/>
            <person name="Van de Peer Y."/>
            <person name="Liu Z.J."/>
        </authorList>
    </citation>
    <scope>NUCLEOTIDE SEQUENCE</scope>
    <source>
        <strain evidence="4">CP</strain>
    </source>
</reference>
<dbReference type="Proteomes" id="UP001180020">
    <property type="component" value="Unassembled WGS sequence"/>
</dbReference>
<dbReference type="EMBL" id="JAUJYO010000006">
    <property type="protein sequence ID" value="KAK1314452.1"/>
    <property type="molecule type" value="Genomic_DNA"/>
</dbReference>
<protein>
    <submittedName>
        <fullName evidence="4">3-epi-6-deoxocathasterone 23-monooxygenase</fullName>
    </submittedName>
</protein>
<dbReference type="GO" id="GO:0005506">
    <property type="term" value="F:iron ion binding"/>
    <property type="evidence" value="ECO:0007669"/>
    <property type="project" value="InterPro"/>
</dbReference>
<dbReference type="Pfam" id="PF00067">
    <property type="entry name" value="p450"/>
    <property type="match status" value="1"/>
</dbReference>
<dbReference type="AlphaFoldDB" id="A0AAV9EQM5"/>